<reference evidence="3" key="1">
    <citation type="journal article" date="2019" name="Int. J. Syst. Evol. Microbiol.">
        <title>The Global Catalogue of Microorganisms (GCM) 10K type strain sequencing project: providing services to taxonomists for standard genome sequencing and annotation.</title>
        <authorList>
            <consortium name="The Broad Institute Genomics Platform"/>
            <consortium name="The Broad Institute Genome Sequencing Center for Infectious Disease"/>
            <person name="Wu L."/>
            <person name="Ma J."/>
        </authorList>
    </citation>
    <scope>NUCLEOTIDE SEQUENCE [LARGE SCALE GENOMIC DNA]</scope>
    <source>
        <strain evidence="3">JCM 19015</strain>
    </source>
</reference>
<comment type="caution">
    <text evidence="2">The sequence shown here is derived from an EMBL/GenBank/DDBJ whole genome shotgun (WGS) entry which is preliminary data.</text>
</comment>
<feature type="transmembrane region" description="Helical" evidence="1">
    <location>
        <begin position="68"/>
        <end position="92"/>
    </location>
</feature>
<evidence type="ECO:0000256" key="1">
    <source>
        <dbReference type="SAM" id="Phobius"/>
    </source>
</evidence>
<proteinExistence type="predicted"/>
<keyword evidence="1" id="KW-0812">Transmembrane</keyword>
<accession>A0ABP8YMQ5</accession>
<feature type="transmembrane region" description="Helical" evidence="1">
    <location>
        <begin position="35"/>
        <end position="56"/>
    </location>
</feature>
<dbReference type="Proteomes" id="UP001500121">
    <property type="component" value="Unassembled WGS sequence"/>
</dbReference>
<keyword evidence="3" id="KW-1185">Reference proteome</keyword>
<sequence length="127" mass="12657">MQHDEAPAAGARREFPGASAADDALLRHIMTTGGLWSAAAAISATIGLTGLLVSGWRPHQLEGVADPAWWAGAVLAVVGALALAWAGGPVVTDDPAAAARRKSVSVRAGLVVFVAGMAVAALAVLLG</sequence>
<protein>
    <submittedName>
        <fullName evidence="2">Uncharacterized protein</fullName>
    </submittedName>
</protein>
<name>A0ABP8YMQ5_9MICO</name>
<feature type="transmembrane region" description="Helical" evidence="1">
    <location>
        <begin position="104"/>
        <end position="126"/>
    </location>
</feature>
<evidence type="ECO:0000313" key="2">
    <source>
        <dbReference type="EMBL" id="GAA4734695.1"/>
    </source>
</evidence>
<keyword evidence="1" id="KW-0472">Membrane</keyword>
<organism evidence="2 3">
    <name type="scientific">Amnibacterium soli</name>
    <dbReference type="NCBI Taxonomy" id="1282736"/>
    <lineage>
        <taxon>Bacteria</taxon>
        <taxon>Bacillati</taxon>
        <taxon>Actinomycetota</taxon>
        <taxon>Actinomycetes</taxon>
        <taxon>Micrococcales</taxon>
        <taxon>Microbacteriaceae</taxon>
        <taxon>Amnibacterium</taxon>
    </lineage>
</organism>
<keyword evidence="1" id="KW-1133">Transmembrane helix</keyword>
<dbReference type="EMBL" id="BAABLP010000001">
    <property type="protein sequence ID" value="GAA4734695.1"/>
    <property type="molecule type" value="Genomic_DNA"/>
</dbReference>
<gene>
    <name evidence="2" type="ORF">GCM10025783_00400</name>
</gene>
<evidence type="ECO:0000313" key="3">
    <source>
        <dbReference type="Proteomes" id="UP001500121"/>
    </source>
</evidence>